<sequence length="546" mass="60147">MPSNKNLILLSLAFITGSTPIHCIQFPFLSNPQPSTSSSSSSATTSSVFQLQQAVHITTHQDRRLHLRRIFNDTERELIDIRSNLPPATTTGTEGTPLEHYYPSSHSLKVRKGKIWTHHATINQWKLAHQRQILIDQSHRNSAQHSRVLLSNITLMMTSQLKWGEFDTVLPDVSDIDTLASLAKMTNNAYSLPGEDRWYDPGGTWNLSDSFGWEEDGLRGHVFATPDNSTIVLAIKGTSAGLLGNGGPTGVNDKINDNLFFSCCCARVSWSWSPVCDCYEGPNKCRASCVEKALLNKSVYFQAAVDLYDDIVRMYPHSQIWLAGHSLGAALAGILGVTFGVPVVGFEAPGDLLPAQRLHLPLPPGGRFGKGQELSHVFHVFHTADPIAMGTCNGALSSCSVAGYALETKCHLGKSIIFDTVGKLKWAQDIRTHPIQTVIDKVLRPDWNPESSSSDCQESETQLEVKGLRWPWNGHKNKGADCPEEKDEPIVPIAQPQDCQEGDCPLWEFRDSWDDNGSGLFVFSQKFGTVWGRTGERSVAVMAVPS</sequence>
<keyword evidence="15" id="KW-0472">Membrane</keyword>
<comment type="subunit">
    <text evidence="5">Binds to both phosphatidylinositol (PI) and phosphatidylinositol 3,5-bisphosphate (PIP2).</text>
</comment>
<dbReference type="VEuPathDB" id="FungiDB:VP01_111g13"/>
<keyword evidence="10" id="KW-0442">Lipid degradation</keyword>
<name>A0A0L6VSE8_9BASI</name>
<comment type="caution">
    <text evidence="21">The sequence shown here is derived from an EMBL/GenBank/DDBJ whole genome shotgun (WGS) entry which is preliminary data.</text>
</comment>
<dbReference type="InterPro" id="IPR029058">
    <property type="entry name" value="AB_hydrolase_fold"/>
</dbReference>
<keyword evidence="11" id="KW-0735">Signal-anchor</keyword>
<dbReference type="GO" id="GO:0004620">
    <property type="term" value="F:phospholipase activity"/>
    <property type="evidence" value="ECO:0007669"/>
    <property type="project" value="TreeGrafter"/>
</dbReference>
<dbReference type="AlphaFoldDB" id="A0A0L6VSE8"/>
<reference evidence="21 22" key="1">
    <citation type="submission" date="2015-08" db="EMBL/GenBank/DDBJ databases">
        <title>Next Generation Sequencing and Analysis of the Genome of Puccinia sorghi L Schw, the Causal Agent of Maize Common Rust.</title>
        <authorList>
            <person name="Rochi L."/>
            <person name="Burguener G."/>
            <person name="Darino M."/>
            <person name="Turjanski A."/>
            <person name="Kreff E."/>
            <person name="Dieguez M.J."/>
            <person name="Sacco F."/>
        </authorList>
    </citation>
    <scope>NUCLEOTIDE SEQUENCE [LARGE SCALE GENOMIC DNA]</scope>
    <source>
        <strain evidence="21 22">RO10H11247</strain>
    </source>
</reference>
<evidence type="ECO:0000256" key="6">
    <source>
        <dbReference type="ARBA" id="ARBA00013279"/>
    </source>
</evidence>
<dbReference type="STRING" id="27349.A0A0L6VSE8"/>
<protein>
    <recommendedName>
        <fullName evidence="6">triacylglycerol lipase</fullName>
        <ecNumber evidence="6">3.1.1.3</ecNumber>
    </recommendedName>
    <alternativeName>
        <fullName evidence="18">Autophagy-related protein 15</fullName>
    </alternativeName>
</protein>
<evidence type="ECO:0000256" key="17">
    <source>
        <dbReference type="ARBA" id="ARBA00024663"/>
    </source>
</evidence>
<gene>
    <name evidence="21" type="ORF">VP01_111g13</name>
</gene>
<dbReference type="GO" id="GO:0032585">
    <property type="term" value="C:multivesicular body membrane"/>
    <property type="evidence" value="ECO:0007669"/>
    <property type="project" value="UniProtKB-SubCell"/>
</dbReference>
<dbReference type="EMBL" id="LAVV01001333">
    <property type="protein sequence ID" value="KNZ63626.1"/>
    <property type="molecule type" value="Genomic_DNA"/>
</dbReference>
<evidence type="ECO:0000256" key="1">
    <source>
        <dbReference type="ARBA" id="ARBA00001024"/>
    </source>
</evidence>
<evidence type="ECO:0000313" key="22">
    <source>
        <dbReference type="Proteomes" id="UP000037035"/>
    </source>
</evidence>
<dbReference type="EC" id="3.1.1.3" evidence="6"/>
<keyword evidence="12" id="KW-1133">Transmembrane helix</keyword>
<feature type="signal peptide" evidence="19">
    <location>
        <begin position="1"/>
        <end position="23"/>
    </location>
</feature>
<keyword evidence="8" id="KW-0967">Endosome</keyword>
<evidence type="ECO:0000256" key="15">
    <source>
        <dbReference type="ARBA" id="ARBA00023136"/>
    </source>
</evidence>
<evidence type="ECO:0000256" key="9">
    <source>
        <dbReference type="ARBA" id="ARBA00022801"/>
    </source>
</evidence>
<evidence type="ECO:0000256" key="10">
    <source>
        <dbReference type="ARBA" id="ARBA00022963"/>
    </source>
</evidence>
<evidence type="ECO:0000313" key="21">
    <source>
        <dbReference type="EMBL" id="KNZ63626.1"/>
    </source>
</evidence>
<dbReference type="OrthoDB" id="58570at2759"/>
<evidence type="ECO:0000259" key="20">
    <source>
        <dbReference type="Pfam" id="PF01764"/>
    </source>
</evidence>
<keyword evidence="14" id="KW-0443">Lipid metabolism</keyword>
<evidence type="ECO:0000256" key="12">
    <source>
        <dbReference type="ARBA" id="ARBA00022989"/>
    </source>
</evidence>
<keyword evidence="22" id="KW-1185">Reference proteome</keyword>
<evidence type="ECO:0000256" key="13">
    <source>
        <dbReference type="ARBA" id="ARBA00023006"/>
    </source>
</evidence>
<dbReference type="Gene3D" id="3.40.50.1820">
    <property type="entry name" value="alpha/beta hydrolase"/>
    <property type="match status" value="1"/>
</dbReference>
<keyword evidence="9" id="KW-0378">Hydrolase</keyword>
<proteinExistence type="inferred from homology"/>
<evidence type="ECO:0000256" key="19">
    <source>
        <dbReference type="SAM" id="SignalP"/>
    </source>
</evidence>
<evidence type="ECO:0000256" key="11">
    <source>
        <dbReference type="ARBA" id="ARBA00022968"/>
    </source>
</evidence>
<keyword evidence="13" id="KW-0072">Autophagy</keyword>
<dbReference type="GO" id="GO:0005775">
    <property type="term" value="C:vacuolar lumen"/>
    <property type="evidence" value="ECO:0007669"/>
    <property type="project" value="TreeGrafter"/>
</dbReference>
<evidence type="ECO:0000256" key="18">
    <source>
        <dbReference type="ARBA" id="ARBA00029828"/>
    </source>
</evidence>
<evidence type="ECO:0000256" key="5">
    <source>
        <dbReference type="ARBA" id="ARBA00011137"/>
    </source>
</evidence>
<dbReference type="GO" id="GO:0034727">
    <property type="term" value="P:piecemeal microautophagy of the nucleus"/>
    <property type="evidence" value="ECO:0007669"/>
    <property type="project" value="TreeGrafter"/>
</dbReference>
<feature type="chain" id="PRO_5005568736" description="triacylglycerol lipase" evidence="19">
    <location>
        <begin position="24"/>
        <end position="546"/>
    </location>
</feature>
<evidence type="ECO:0000256" key="3">
    <source>
        <dbReference type="ARBA" id="ARBA00004343"/>
    </source>
</evidence>
<dbReference type="GO" id="GO:0034496">
    <property type="term" value="P:multivesicular body membrane disassembly"/>
    <property type="evidence" value="ECO:0007669"/>
    <property type="project" value="TreeGrafter"/>
</dbReference>
<comment type="function">
    <text evidence="17">Lipase which is essential for lysis of subvacuolar cytoplasm to vacuole targeted bodies and intravacuolar autophagic bodies. Involved in the lysis of intravacuolar multivesicular body (MVB) vesicles. The intravacuolar membrane disintegration by ATG15 is critical to life span extension.</text>
</comment>
<keyword evidence="16" id="KW-0325">Glycoprotein</keyword>
<dbReference type="SUPFAM" id="SSF53474">
    <property type="entry name" value="alpha/beta-Hydrolases"/>
    <property type="match status" value="1"/>
</dbReference>
<dbReference type="GO" id="GO:0004806">
    <property type="term" value="F:triacylglycerol lipase activity"/>
    <property type="evidence" value="ECO:0007669"/>
    <property type="project" value="UniProtKB-EC"/>
</dbReference>
<evidence type="ECO:0000256" key="2">
    <source>
        <dbReference type="ARBA" id="ARBA00004270"/>
    </source>
</evidence>
<evidence type="ECO:0000256" key="16">
    <source>
        <dbReference type="ARBA" id="ARBA00023180"/>
    </source>
</evidence>
<dbReference type="PANTHER" id="PTHR47175">
    <property type="entry name" value="LIPASE ATG15-RELATED"/>
    <property type="match status" value="1"/>
</dbReference>
<dbReference type="Pfam" id="PF01764">
    <property type="entry name" value="Lipase_3"/>
    <property type="match status" value="1"/>
</dbReference>
<organism evidence="21 22">
    <name type="scientific">Puccinia sorghi</name>
    <dbReference type="NCBI Taxonomy" id="27349"/>
    <lineage>
        <taxon>Eukaryota</taxon>
        <taxon>Fungi</taxon>
        <taxon>Dikarya</taxon>
        <taxon>Basidiomycota</taxon>
        <taxon>Pucciniomycotina</taxon>
        <taxon>Pucciniomycetes</taxon>
        <taxon>Pucciniales</taxon>
        <taxon>Pucciniaceae</taxon>
        <taxon>Puccinia</taxon>
    </lineage>
</organism>
<comment type="catalytic activity">
    <reaction evidence="1">
        <text>a triacylglycerol + H2O = a diacylglycerol + a fatty acid + H(+)</text>
        <dbReference type="Rhea" id="RHEA:12044"/>
        <dbReference type="ChEBI" id="CHEBI:15377"/>
        <dbReference type="ChEBI" id="CHEBI:15378"/>
        <dbReference type="ChEBI" id="CHEBI:17855"/>
        <dbReference type="ChEBI" id="CHEBI:18035"/>
        <dbReference type="ChEBI" id="CHEBI:28868"/>
        <dbReference type="EC" id="3.1.1.3"/>
    </reaction>
</comment>
<keyword evidence="7" id="KW-0812">Transmembrane</keyword>
<dbReference type="FunFam" id="3.40.50.1820:FF:000129">
    <property type="entry name" value="Autophagy related lipase Atg15, putative"/>
    <property type="match status" value="1"/>
</dbReference>
<evidence type="ECO:0000256" key="4">
    <source>
        <dbReference type="ARBA" id="ARBA00010701"/>
    </source>
</evidence>
<dbReference type="Proteomes" id="UP000037035">
    <property type="component" value="Unassembled WGS sequence"/>
</dbReference>
<evidence type="ECO:0000256" key="7">
    <source>
        <dbReference type="ARBA" id="ARBA00022692"/>
    </source>
</evidence>
<accession>A0A0L6VSE8</accession>
<dbReference type="CDD" id="cd00519">
    <property type="entry name" value="Lipase_3"/>
    <property type="match status" value="1"/>
</dbReference>
<keyword evidence="19" id="KW-0732">Signal</keyword>
<comment type="similarity">
    <text evidence="4">Belongs to the AB hydrolase superfamily. Lipase family.</text>
</comment>
<dbReference type="InterPro" id="IPR002921">
    <property type="entry name" value="Fungal_lipase-type"/>
</dbReference>
<evidence type="ECO:0000256" key="8">
    <source>
        <dbReference type="ARBA" id="ARBA00022753"/>
    </source>
</evidence>
<feature type="domain" description="Fungal lipase-type" evidence="20">
    <location>
        <begin position="298"/>
        <end position="337"/>
    </location>
</feature>
<dbReference type="GO" id="GO:0006660">
    <property type="term" value="P:phosphatidylserine catabolic process"/>
    <property type="evidence" value="ECO:0007669"/>
    <property type="project" value="TreeGrafter"/>
</dbReference>
<dbReference type="GO" id="GO:0046461">
    <property type="term" value="P:neutral lipid catabolic process"/>
    <property type="evidence" value="ECO:0007669"/>
    <property type="project" value="TreeGrafter"/>
</dbReference>
<evidence type="ECO:0000256" key="14">
    <source>
        <dbReference type="ARBA" id="ARBA00023098"/>
    </source>
</evidence>
<dbReference type="PANTHER" id="PTHR47175:SF2">
    <property type="entry name" value="LIPASE ATG15-RELATED"/>
    <property type="match status" value="1"/>
</dbReference>
<dbReference type="InterPro" id="IPR050805">
    <property type="entry name" value="ATG15_Lipase"/>
</dbReference>
<comment type="subcellular location">
    <subcellularLocation>
        <location evidence="3">Endosome</location>
        <location evidence="3">Multivesicular body membrane</location>
        <topology evidence="3">Single-pass type II membrane protein</topology>
    </subcellularLocation>
    <subcellularLocation>
        <location evidence="2">Prevacuolar compartment membrane</location>
        <topology evidence="2">Single-pass type II membrane protein</topology>
    </subcellularLocation>
</comment>